<sequence>MVRLKHPDPRANKGEKWGNCVKCGTNRYYPGSQLTRYEGKLYCTTHMQTKGHYFSDQIFFEIDEGDRGEEIG</sequence>
<accession>A0A6M3IRB5</accession>
<name>A0A6M3IRB5_9ZZZZ</name>
<protein>
    <submittedName>
        <fullName evidence="1">Uncharacterized protein</fullName>
    </submittedName>
</protein>
<proteinExistence type="predicted"/>
<evidence type="ECO:0000313" key="1">
    <source>
        <dbReference type="EMBL" id="QJA60130.1"/>
    </source>
</evidence>
<organism evidence="1">
    <name type="scientific">viral metagenome</name>
    <dbReference type="NCBI Taxonomy" id="1070528"/>
    <lineage>
        <taxon>unclassified sequences</taxon>
        <taxon>metagenomes</taxon>
        <taxon>organismal metagenomes</taxon>
    </lineage>
</organism>
<reference evidence="1" key="1">
    <citation type="submission" date="2020-03" db="EMBL/GenBank/DDBJ databases">
        <title>The deep terrestrial virosphere.</title>
        <authorList>
            <person name="Holmfeldt K."/>
            <person name="Nilsson E."/>
            <person name="Simone D."/>
            <person name="Lopez-Fernandez M."/>
            <person name="Wu X."/>
            <person name="de Brujin I."/>
            <person name="Lundin D."/>
            <person name="Andersson A."/>
            <person name="Bertilsson S."/>
            <person name="Dopson M."/>
        </authorList>
    </citation>
    <scope>NUCLEOTIDE SEQUENCE</scope>
    <source>
        <strain evidence="1">MM415B01181</strain>
    </source>
</reference>
<dbReference type="EMBL" id="MT141397">
    <property type="protein sequence ID" value="QJA60130.1"/>
    <property type="molecule type" value="Genomic_DNA"/>
</dbReference>
<dbReference type="AlphaFoldDB" id="A0A6M3IRB5"/>
<gene>
    <name evidence="1" type="ORF">MM415B01181_0003</name>
</gene>